<dbReference type="GO" id="GO:0000978">
    <property type="term" value="F:RNA polymerase II cis-regulatory region sequence-specific DNA binding"/>
    <property type="evidence" value="ECO:0007669"/>
    <property type="project" value="TreeGrafter"/>
</dbReference>
<feature type="domain" description="GATA-type" evidence="9">
    <location>
        <begin position="321"/>
        <end position="374"/>
    </location>
</feature>
<dbReference type="InterPro" id="IPR039355">
    <property type="entry name" value="Transcription_factor_GATA"/>
</dbReference>
<protein>
    <recommendedName>
        <fullName evidence="9">GATA-type domain-containing protein</fullName>
    </recommendedName>
</protein>
<keyword evidence="7" id="KW-0539">Nucleus</keyword>
<gene>
    <name evidence="10" type="ORF">NPIL_568601</name>
</gene>
<evidence type="ECO:0000256" key="6">
    <source>
        <dbReference type="ARBA" id="ARBA00023163"/>
    </source>
</evidence>
<dbReference type="SUPFAM" id="SSF57716">
    <property type="entry name" value="Glucocorticoid receptor-like (DNA-binding domain)"/>
    <property type="match status" value="1"/>
</dbReference>
<proteinExistence type="predicted"/>
<dbReference type="GO" id="GO:0000981">
    <property type="term" value="F:DNA-binding transcription factor activity, RNA polymerase II-specific"/>
    <property type="evidence" value="ECO:0007669"/>
    <property type="project" value="TreeGrafter"/>
</dbReference>
<reference evidence="10" key="1">
    <citation type="submission" date="2020-08" db="EMBL/GenBank/DDBJ databases">
        <title>Multicomponent nature underlies the extraordinary mechanical properties of spider dragline silk.</title>
        <authorList>
            <person name="Kono N."/>
            <person name="Nakamura H."/>
            <person name="Mori M."/>
            <person name="Yoshida Y."/>
            <person name="Ohtoshi R."/>
            <person name="Malay A.D."/>
            <person name="Moran D.A.P."/>
            <person name="Tomita M."/>
            <person name="Numata K."/>
            <person name="Arakawa K."/>
        </authorList>
    </citation>
    <scope>NUCLEOTIDE SEQUENCE</scope>
</reference>
<dbReference type="GO" id="GO:0005634">
    <property type="term" value="C:nucleus"/>
    <property type="evidence" value="ECO:0007669"/>
    <property type="project" value="UniProtKB-SubCell"/>
</dbReference>
<dbReference type="EMBL" id="BMAW01001101">
    <property type="protein sequence ID" value="GFS72555.1"/>
    <property type="molecule type" value="Genomic_DNA"/>
</dbReference>
<sequence length="416" mass="46834">MDHKELCKDICQDAFRKTNDLDPNFNLSSKQNCYSRQGKIPGSSPNTEQSSLAKFRYLSPVTYSFLDTTAQISQSPPELIYPFYNRPQYQSLISSVVSPITSSTVFQPSSYSNPEQNSRKCAQLSHPEINTYGKQRIPQPSETLSYLSQSRPNATANSQVSSAITSSIDIDPSSCLYSGRNARKCAILYHPEIKTYTNQGMYQPPKIHSYLSLSEPIATANSQGGLNKQCLGFARDSLTSPKSYVHSSSTTKHDENNEDKIEIVDESSGNSSKNVLCSGHGVPETENSVHFNDIIGIPFSDSNEVAKQQNALLNTDKKKKVQIDKQCSNCKTRITSTWRRYTKADIQCNACYLYEKTNQKPRPIKMRKDILQIRKKGKYKHHTFLSQTAATRFPICFDCVLGRCRMHQKQNESDVP</sequence>
<evidence type="ECO:0000256" key="1">
    <source>
        <dbReference type="ARBA" id="ARBA00004123"/>
    </source>
</evidence>
<dbReference type="Gene3D" id="3.30.50.10">
    <property type="entry name" value="Erythroid Transcription Factor GATA-1, subunit A"/>
    <property type="match status" value="1"/>
</dbReference>
<evidence type="ECO:0000313" key="10">
    <source>
        <dbReference type="EMBL" id="GFS72555.1"/>
    </source>
</evidence>
<dbReference type="InterPro" id="IPR000679">
    <property type="entry name" value="Znf_GATA"/>
</dbReference>
<keyword evidence="5" id="KW-0805">Transcription regulation</keyword>
<organism evidence="10 11">
    <name type="scientific">Nephila pilipes</name>
    <name type="common">Giant wood spider</name>
    <name type="synonym">Nephila maculata</name>
    <dbReference type="NCBI Taxonomy" id="299642"/>
    <lineage>
        <taxon>Eukaryota</taxon>
        <taxon>Metazoa</taxon>
        <taxon>Ecdysozoa</taxon>
        <taxon>Arthropoda</taxon>
        <taxon>Chelicerata</taxon>
        <taxon>Arachnida</taxon>
        <taxon>Araneae</taxon>
        <taxon>Araneomorphae</taxon>
        <taxon>Entelegynae</taxon>
        <taxon>Araneoidea</taxon>
        <taxon>Nephilidae</taxon>
        <taxon>Nephila</taxon>
    </lineage>
</organism>
<dbReference type="SMART" id="SM00401">
    <property type="entry name" value="ZnF_GATA"/>
    <property type="match status" value="1"/>
</dbReference>
<comment type="caution">
    <text evidence="10">The sequence shown here is derived from an EMBL/GenBank/DDBJ whole genome shotgun (WGS) entry which is preliminary data.</text>
</comment>
<name>A0A8X6T485_NEPPI</name>
<keyword evidence="3 8" id="KW-0863">Zinc-finger</keyword>
<dbReference type="PROSITE" id="PS50114">
    <property type="entry name" value="GATA_ZN_FINGER_2"/>
    <property type="match status" value="1"/>
</dbReference>
<evidence type="ECO:0000256" key="2">
    <source>
        <dbReference type="ARBA" id="ARBA00022723"/>
    </source>
</evidence>
<dbReference type="AlphaFoldDB" id="A0A8X6T485"/>
<evidence type="ECO:0000259" key="9">
    <source>
        <dbReference type="PROSITE" id="PS50114"/>
    </source>
</evidence>
<dbReference type="Proteomes" id="UP000887013">
    <property type="component" value="Unassembled WGS sequence"/>
</dbReference>
<comment type="subcellular location">
    <subcellularLocation>
        <location evidence="1">Nucleus</location>
    </subcellularLocation>
</comment>
<evidence type="ECO:0000256" key="8">
    <source>
        <dbReference type="PROSITE-ProRule" id="PRU00094"/>
    </source>
</evidence>
<dbReference type="PANTHER" id="PTHR10071:SF281">
    <property type="entry name" value="BOX A-BINDING FACTOR-RELATED"/>
    <property type="match status" value="1"/>
</dbReference>
<evidence type="ECO:0000256" key="5">
    <source>
        <dbReference type="ARBA" id="ARBA00023015"/>
    </source>
</evidence>
<dbReference type="PANTHER" id="PTHR10071">
    <property type="entry name" value="TRANSCRIPTION FACTOR GATA FAMILY MEMBER"/>
    <property type="match status" value="1"/>
</dbReference>
<dbReference type="GO" id="GO:0008270">
    <property type="term" value="F:zinc ion binding"/>
    <property type="evidence" value="ECO:0007669"/>
    <property type="project" value="UniProtKB-KW"/>
</dbReference>
<evidence type="ECO:0000256" key="7">
    <source>
        <dbReference type="ARBA" id="ARBA00023242"/>
    </source>
</evidence>
<accession>A0A8X6T485</accession>
<dbReference type="CDD" id="cd00202">
    <property type="entry name" value="ZnF_GATA"/>
    <property type="match status" value="1"/>
</dbReference>
<keyword evidence="4" id="KW-0862">Zinc</keyword>
<evidence type="ECO:0000256" key="3">
    <source>
        <dbReference type="ARBA" id="ARBA00022771"/>
    </source>
</evidence>
<evidence type="ECO:0000313" key="11">
    <source>
        <dbReference type="Proteomes" id="UP000887013"/>
    </source>
</evidence>
<evidence type="ECO:0000256" key="4">
    <source>
        <dbReference type="ARBA" id="ARBA00022833"/>
    </source>
</evidence>
<keyword evidence="11" id="KW-1185">Reference proteome</keyword>
<keyword evidence="2" id="KW-0479">Metal-binding</keyword>
<dbReference type="GO" id="GO:0000122">
    <property type="term" value="P:negative regulation of transcription by RNA polymerase II"/>
    <property type="evidence" value="ECO:0007669"/>
    <property type="project" value="TreeGrafter"/>
</dbReference>
<dbReference type="GO" id="GO:0045944">
    <property type="term" value="P:positive regulation of transcription by RNA polymerase II"/>
    <property type="evidence" value="ECO:0007669"/>
    <property type="project" value="TreeGrafter"/>
</dbReference>
<dbReference type="InterPro" id="IPR013088">
    <property type="entry name" value="Znf_NHR/GATA"/>
</dbReference>
<dbReference type="OrthoDB" id="515401at2759"/>
<keyword evidence="6" id="KW-0804">Transcription</keyword>